<dbReference type="Pfam" id="PF22936">
    <property type="entry name" value="Pol_BBD"/>
    <property type="match status" value="1"/>
</dbReference>
<dbReference type="AlphaFoldDB" id="A0A151THV5"/>
<sequence length="660" mass="74801">MHQEERLERHKKRETLTPQANIAQSQPKKGNLVTNRWRGRGQNRGRGRSGRSNQHSFGGGRGQRIQCQLCGKLGHSAYHCWSRFDENLPDPKTTQHNTSDAVIQEPLHQAMTATSATQSSLDETWYPDTGASNHFTSNLSNLMIKTPFVGTEKVVVGNGNCLPIHNIGTSKLKNPSNNIAFTLNKLLHVPDITKNLLSVAQFAKENSCFFEFHSTDCFVKSQGSRKILLQGKLKNGLYAFENLQIVHPNNDFPVSALYSSTTCNSLPIWHSRLGHCANKIVKHVLKQCNISVPLHDNATVCGSCCLGKMHKSSFSISESVYTEPLQLVYSDIWGPSPIPSKEGYRYYIVFLDAYSKFSWAYFLKYRSQALNSFLEFKKMAELQFQKKLKILQTDAAKEYQSFSSVLKESGIIHRFSCPHTHEQNGSPERKHRHITETGLTLLAESGLSFEYWYHAFACAIFVINRIPTPVLKLKSPFETDDERKGSVNAAFENYEQQDNLLKSWLLESMDSQFKIRMVGCVWSHQIWHALKVYFASQTRARVKQLKIQLRNIKKTGSIAEYLVQVKQIVETLAAIGSPLSVEDHIDAIFDGLDEDYDGFITSCITRTEAYTVAEIEALLMHQEERLERHKKRESLTPQANIAQSQPKKGNLVTNRGRGRG</sequence>
<dbReference type="Pfam" id="PF14223">
    <property type="entry name" value="Retrotran_gag_2"/>
    <property type="match status" value="1"/>
</dbReference>
<evidence type="ECO:0000259" key="3">
    <source>
        <dbReference type="PROSITE" id="PS50994"/>
    </source>
</evidence>
<dbReference type="Pfam" id="PF13976">
    <property type="entry name" value="gag_pre-integrs"/>
    <property type="match status" value="1"/>
</dbReference>
<dbReference type="SUPFAM" id="SSF53098">
    <property type="entry name" value="Ribonuclease H-like"/>
    <property type="match status" value="1"/>
</dbReference>
<organism evidence="4 5">
    <name type="scientific">Cajanus cajan</name>
    <name type="common">Pigeon pea</name>
    <name type="synonym">Cajanus indicus</name>
    <dbReference type="NCBI Taxonomy" id="3821"/>
    <lineage>
        <taxon>Eukaryota</taxon>
        <taxon>Viridiplantae</taxon>
        <taxon>Streptophyta</taxon>
        <taxon>Embryophyta</taxon>
        <taxon>Tracheophyta</taxon>
        <taxon>Spermatophyta</taxon>
        <taxon>Magnoliopsida</taxon>
        <taxon>eudicotyledons</taxon>
        <taxon>Gunneridae</taxon>
        <taxon>Pentapetalae</taxon>
        <taxon>rosids</taxon>
        <taxon>fabids</taxon>
        <taxon>Fabales</taxon>
        <taxon>Fabaceae</taxon>
        <taxon>Papilionoideae</taxon>
        <taxon>50 kb inversion clade</taxon>
        <taxon>NPAAA clade</taxon>
        <taxon>indigoferoid/millettioid clade</taxon>
        <taxon>Phaseoleae</taxon>
        <taxon>Cajanus</taxon>
    </lineage>
</organism>
<feature type="compositionally biased region" description="Basic residues" evidence="2">
    <location>
        <begin position="37"/>
        <end position="49"/>
    </location>
</feature>
<dbReference type="GO" id="GO:0006508">
    <property type="term" value="P:proteolysis"/>
    <property type="evidence" value="ECO:0007669"/>
    <property type="project" value="UniProtKB-KW"/>
</dbReference>
<dbReference type="Gene3D" id="3.30.420.10">
    <property type="entry name" value="Ribonuclease H-like superfamily/Ribonuclease H"/>
    <property type="match status" value="1"/>
</dbReference>
<evidence type="ECO:0000313" key="5">
    <source>
        <dbReference type="Proteomes" id="UP000075243"/>
    </source>
</evidence>
<evidence type="ECO:0000256" key="2">
    <source>
        <dbReference type="SAM" id="MobiDB-lite"/>
    </source>
</evidence>
<dbReference type="PROSITE" id="PS50994">
    <property type="entry name" value="INTEGRASE"/>
    <property type="match status" value="1"/>
</dbReference>
<accession>A0A151THV5</accession>
<reference evidence="4 5" key="1">
    <citation type="journal article" date="2012" name="Nat. Biotechnol.">
        <title>Draft genome sequence of pigeonpea (Cajanus cajan), an orphan legume crop of resource-poor farmers.</title>
        <authorList>
            <person name="Varshney R.K."/>
            <person name="Chen W."/>
            <person name="Li Y."/>
            <person name="Bharti A.K."/>
            <person name="Saxena R.K."/>
            <person name="Schlueter J.A."/>
            <person name="Donoghue M.T."/>
            <person name="Azam S."/>
            <person name="Fan G."/>
            <person name="Whaley A.M."/>
            <person name="Farmer A.D."/>
            <person name="Sheridan J."/>
            <person name="Iwata A."/>
            <person name="Tuteja R."/>
            <person name="Penmetsa R.V."/>
            <person name="Wu W."/>
            <person name="Upadhyaya H.D."/>
            <person name="Yang S.P."/>
            <person name="Shah T."/>
            <person name="Saxena K.B."/>
            <person name="Michael T."/>
            <person name="McCombie W.R."/>
            <person name="Yang B."/>
            <person name="Zhang G."/>
            <person name="Yang H."/>
            <person name="Wang J."/>
            <person name="Spillane C."/>
            <person name="Cook D.R."/>
            <person name="May G.D."/>
            <person name="Xu X."/>
            <person name="Jackson S.A."/>
        </authorList>
    </citation>
    <scope>NUCLEOTIDE SEQUENCE [LARGE SCALE GENOMIC DNA]</scope>
    <source>
        <strain evidence="5">cv. Asha</strain>
    </source>
</reference>
<name>A0A151THV5_CAJCA</name>
<dbReference type="InterPro" id="IPR012337">
    <property type="entry name" value="RNaseH-like_sf"/>
</dbReference>
<dbReference type="InterPro" id="IPR054722">
    <property type="entry name" value="PolX-like_BBD"/>
</dbReference>
<evidence type="ECO:0000313" key="4">
    <source>
        <dbReference type="EMBL" id="KYP66618.1"/>
    </source>
</evidence>
<keyword evidence="1" id="KW-0645">Protease</keyword>
<dbReference type="InterPro" id="IPR001584">
    <property type="entry name" value="Integrase_cat-core"/>
</dbReference>
<keyword evidence="5" id="KW-1185">Reference proteome</keyword>
<feature type="region of interest" description="Disordered" evidence="2">
    <location>
        <begin position="1"/>
        <end position="62"/>
    </location>
</feature>
<gene>
    <name evidence="4" type="ORF">KK1_012916</name>
</gene>
<dbReference type="GO" id="GO:0015074">
    <property type="term" value="P:DNA integration"/>
    <property type="evidence" value="ECO:0007669"/>
    <property type="project" value="InterPro"/>
</dbReference>
<feature type="compositionally biased region" description="Polar residues" evidence="2">
    <location>
        <begin position="635"/>
        <end position="653"/>
    </location>
</feature>
<dbReference type="Proteomes" id="UP000075243">
    <property type="component" value="Chromosome 6"/>
</dbReference>
<dbReference type="InterPro" id="IPR039537">
    <property type="entry name" value="Retrotran_Ty1/copia-like"/>
</dbReference>
<proteinExistence type="predicted"/>
<dbReference type="Pfam" id="PF00665">
    <property type="entry name" value="rve"/>
    <property type="match status" value="1"/>
</dbReference>
<dbReference type="InterPro" id="IPR025724">
    <property type="entry name" value="GAG-pre-integrase_dom"/>
</dbReference>
<dbReference type="InterPro" id="IPR036397">
    <property type="entry name" value="RNaseH_sf"/>
</dbReference>
<protein>
    <submittedName>
        <fullName evidence="4">Retrovirus-related Pol polyprotein from transposon TNT 1-94</fullName>
    </submittedName>
</protein>
<dbReference type="Gramene" id="C.cajan_12535.t">
    <property type="protein sequence ID" value="C.cajan_12535.t.cds1"/>
    <property type="gene ID" value="C.cajan_12535"/>
</dbReference>
<dbReference type="PANTHER" id="PTHR42648:SF26">
    <property type="entry name" value="INTEGRASE CATALYTIC DOMAIN-CONTAINING PROTEIN"/>
    <property type="match status" value="1"/>
</dbReference>
<feature type="compositionally biased region" description="Polar residues" evidence="2">
    <location>
        <begin position="16"/>
        <end position="34"/>
    </location>
</feature>
<dbReference type="GO" id="GO:0003676">
    <property type="term" value="F:nucleic acid binding"/>
    <property type="evidence" value="ECO:0007669"/>
    <property type="project" value="InterPro"/>
</dbReference>
<dbReference type="EMBL" id="CM003608">
    <property type="protein sequence ID" value="KYP66618.1"/>
    <property type="molecule type" value="Genomic_DNA"/>
</dbReference>
<evidence type="ECO:0000256" key="1">
    <source>
        <dbReference type="ARBA" id="ARBA00022670"/>
    </source>
</evidence>
<keyword evidence="1" id="KW-0378">Hydrolase</keyword>
<dbReference type="PANTHER" id="PTHR42648">
    <property type="entry name" value="TRANSPOSASE, PUTATIVE-RELATED"/>
    <property type="match status" value="1"/>
</dbReference>
<dbReference type="GO" id="GO:0008233">
    <property type="term" value="F:peptidase activity"/>
    <property type="evidence" value="ECO:0007669"/>
    <property type="project" value="UniProtKB-KW"/>
</dbReference>
<feature type="domain" description="Integrase catalytic" evidence="3">
    <location>
        <begin position="320"/>
        <end position="484"/>
    </location>
</feature>
<feature type="region of interest" description="Disordered" evidence="2">
    <location>
        <begin position="628"/>
        <end position="660"/>
    </location>
</feature>